<organism evidence="1 2">
    <name type="scientific">Candidatus Collierbacteria bacterium CG09_land_8_20_14_0_10_46_12</name>
    <dbReference type="NCBI Taxonomy" id="1974533"/>
    <lineage>
        <taxon>Bacteria</taxon>
        <taxon>Candidatus Collieribacteriota</taxon>
    </lineage>
</organism>
<evidence type="ECO:0000313" key="1">
    <source>
        <dbReference type="EMBL" id="PIS18061.1"/>
    </source>
</evidence>
<accession>A0A2H0WZM6</accession>
<evidence type="ECO:0008006" key="3">
    <source>
        <dbReference type="Google" id="ProtNLM"/>
    </source>
</evidence>
<proteinExistence type="predicted"/>
<dbReference type="InterPro" id="IPR029044">
    <property type="entry name" value="Nucleotide-diphossugar_trans"/>
</dbReference>
<dbReference type="EMBL" id="PEYY01000058">
    <property type="protein sequence ID" value="PIS18061.1"/>
    <property type="molecule type" value="Genomic_DNA"/>
</dbReference>
<name>A0A2H0WZM6_9BACT</name>
<evidence type="ECO:0000313" key="2">
    <source>
        <dbReference type="Proteomes" id="UP000229574"/>
    </source>
</evidence>
<comment type="caution">
    <text evidence="1">The sequence shown here is derived from an EMBL/GenBank/DDBJ whole genome shotgun (WGS) entry which is preliminary data.</text>
</comment>
<protein>
    <recommendedName>
        <fullName evidence="3">Glycosyltransferase 2-like domain-containing protein</fullName>
    </recommendedName>
</protein>
<feature type="non-terminal residue" evidence="1">
    <location>
        <position position="164"/>
    </location>
</feature>
<reference evidence="2" key="1">
    <citation type="submission" date="2017-09" db="EMBL/GenBank/DDBJ databases">
        <title>Depth-based differentiation of microbial function through sediment-hosted aquifers and enrichment of novel symbionts in the deep terrestrial subsurface.</title>
        <authorList>
            <person name="Probst A.J."/>
            <person name="Ladd B."/>
            <person name="Jarett J.K."/>
            <person name="Geller-Mcgrath D.E."/>
            <person name="Sieber C.M.K."/>
            <person name="Emerson J.B."/>
            <person name="Anantharaman K."/>
            <person name="Thomas B.C."/>
            <person name="Malmstrom R."/>
            <person name="Stieglmeier M."/>
            <person name="Klingl A."/>
            <person name="Woyke T."/>
            <person name="Ryan C.M."/>
            <person name="Banfield J.F."/>
        </authorList>
    </citation>
    <scope>NUCLEOTIDE SEQUENCE [LARGE SCALE GENOMIC DNA]</scope>
</reference>
<dbReference type="AlphaFoldDB" id="A0A2H0WZM6"/>
<dbReference type="SUPFAM" id="SSF53448">
    <property type="entry name" value="Nucleotide-diphospho-sugar transferases"/>
    <property type="match status" value="1"/>
</dbReference>
<gene>
    <name evidence="1" type="ORF">COT54_01325</name>
</gene>
<sequence length="164" mass="18136">MDKSVLTIITLNSPGITDFAMARNALLAKAKTPWVLFLDSDETLSSALESEIDLAINHEPSTIYSAFAIPRLDTFLGRELKHGETGSAQFVRLARRDYGLWIRPVHEVLVPVGARHGSPAKIGVLKNPILHTPHPTIASFLDKINLYSTLEADYRFKQGIKSSL</sequence>
<dbReference type="Proteomes" id="UP000229574">
    <property type="component" value="Unassembled WGS sequence"/>
</dbReference>